<gene>
    <name evidence="11" type="ORF">CE91St3_17390</name>
</gene>
<dbReference type="InterPro" id="IPR001207">
    <property type="entry name" value="Transposase_mutator"/>
</dbReference>
<dbReference type="Gene3D" id="1.10.8.60">
    <property type="match status" value="1"/>
</dbReference>
<dbReference type="NCBIfam" id="NF033543">
    <property type="entry name" value="transpos_IS256"/>
    <property type="match status" value="1"/>
</dbReference>
<dbReference type="InterPro" id="IPR058031">
    <property type="entry name" value="AAA_lid_NorR"/>
</dbReference>
<dbReference type="GO" id="GO:0006355">
    <property type="term" value="P:regulation of DNA-templated transcription"/>
    <property type="evidence" value="ECO:0007669"/>
    <property type="project" value="InterPro"/>
</dbReference>
<dbReference type="Pfam" id="PF00872">
    <property type="entry name" value="Transposase_mut"/>
    <property type="match status" value="1"/>
</dbReference>
<evidence type="ECO:0000256" key="8">
    <source>
        <dbReference type="ARBA" id="ARBA00023163"/>
    </source>
</evidence>
<dbReference type="AlphaFoldDB" id="A0AA37K5W9"/>
<dbReference type="PROSITE" id="PS50045">
    <property type="entry name" value="SIGMA54_INTERACT_4"/>
    <property type="match status" value="1"/>
</dbReference>
<evidence type="ECO:0000256" key="4">
    <source>
        <dbReference type="ARBA" id="ARBA00022741"/>
    </source>
</evidence>
<keyword evidence="8" id="KW-0804">Transcription</keyword>
<dbReference type="Proteomes" id="UP001055114">
    <property type="component" value="Unassembled WGS sequence"/>
</dbReference>
<name>A0AA37K5W9_9BACT</name>
<dbReference type="GO" id="GO:0005524">
    <property type="term" value="F:ATP binding"/>
    <property type="evidence" value="ECO:0007669"/>
    <property type="project" value="InterPro"/>
</dbReference>
<sequence>MLAECPEDIIPLAEFFRERHSKELKRETQGFTDDAKRRMLAYPWPGNVRELQNKIKRSVLVSEEPILDIEGLDNGIPPCDNGQASVPAVLPLKDESLEKKNIVNALKACNGHREQAAAMLNVNPATLYRKMKKYGCGRNRRHYKIFCVNGNDEVLSKEFLSQFKTEADVSKFLKQLHAQVLEKMLEGEMDAHLGYEKNSVTGNNTGNSRNGSYPKKIQTEHGESVISIPRDRNGQFEPIAVPKHESRGLSIEKLVISLYAKGMSVSDIEEEMREIYEIELSTSAISIITNKVNQAAQEWQNRPLDPVCLIVWMDGIVFKVRDNGKIINKTVYLCVGLKQNGLKEVLGMWVGKSESSSFWMGVLTDLKARGVQDILITCTDNLNGFTDTIRSVFPQSSTQVCVVHQIRNSCKYVVYKDKKEFTADMKNIYNAPNKEVAATELDNLEKKWGGKYPYAILSWRNNWDDLTVFFQFPLEIRKIIYTTNLIENLNGKIRKYTKSKLSFPSDDAVKKTVYLSLMEIEKKWTMPISNWGLIMNQFMLMFENRIQI</sequence>
<evidence type="ECO:0000256" key="3">
    <source>
        <dbReference type="ARBA" id="ARBA00022578"/>
    </source>
</evidence>
<dbReference type="Gene3D" id="1.10.10.60">
    <property type="entry name" value="Homeodomain-like"/>
    <property type="match status" value="1"/>
</dbReference>
<keyword evidence="4" id="KW-0547">Nucleotide-binding</keyword>
<dbReference type="EMBL" id="BQNZ01000001">
    <property type="protein sequence ID" value="GKH71876.1"/>
    <property type="molecule type" value="Genomic_DNA"/>
</dbReference>
<dbReference type="GO" id="GO:0004803">
    <property type="term" value="F:transposase activity"/>
    <property type="evidence" value="ECO:0007669"/>
    <property type="project" value="InterPro"/>
</dbReference>
<comment type="function">
    <text evidence="1">Required for the transposition of the insertion element.</text>
</comment>
<keyword evidence="9" id="KW-0233">DNA recombination</keyword>
<evidence type="ECO:0000313" key="11">
    <source>
        <dbReference type="EMBL" id="GKH71876.1"/>
    </source>
</evidence>
<organism evidence="11 12">
    <name type="scientific">Parabacteroides merdae</name>
    <dbReference type="NCBI Taxonomy" id="46503"/>
    <lineage>
        <taxon>Bacteria</taxon>
        <taxon>Pseudomonadati</taxon>
        <taxon>Bacteroidota</taxon>
        <taxon>Bacteroidia</taxon>
        <taxon>Bacteroidales</taxon>
        <taxon>Tannerellaceae</taxon>
        <taxon>Parabacteroides</taxon>
    </lineage>
</organism>
<dbReference type="SUPFAM" id="SSF46689">
    <property type="entry name" value="Homeodomain-like"/>
    <property type="match status" value="1"/>
</dbReference>
<comment type="caution">
    <text evidence="11">The sequence shown here is derived from an EMBL/GenBank/DDBJ whole genome shotgun (WGS) entry which is preliminary data.</text>
</comment>
<evidence type="ECO:0000256" key="5">
    <source>
        <dbReference type="ARBA" id="ARBA00022840"/>
    </source>
</evidence>
<dbReference type="PROSITE" id="PS00688">
    <property type="entry name" value="SIGMA54_INTERACT_3"/>
    <property type="match status" value="1"/>
</dbReference>
<evidence type="ECO:0000256" key="9">
    <source>
        <dbReference type="ARBA" id="ARBA00023172"/>
    </source>
</evidence>
<evidence type="ECO:0000256" key="2">
    <source>
        <dbReference type="ARBA" id="ARBA00010961"/>
    </source>
</evidence>
<evidence type="ECO:0000313" key="12">
    <source>
        <dbReference type="Proteomes" id="UP001055114"/>
    </source>
</evidence>
<dbReference type="Pfam" id="PF25601">
    <property type="entry name" value="AAA_lid_14"/>
    <property type="match status" value="1"/>
</dbReference>
<comment type="similarity">
    <text evidence="2">Belongs to the transposase mutator family.</text>
</comment>
<evidence type="ECO:0000256" key="6">
    <source>
        <dbReference type="ARBA" id="ARBA00023015"/>
    </source>
</evidence>
<dbReference type="PANTHER" id="PTHR33217:SF5">
    <property type="entry name" value="MUTATOR FAMILY TRANSPOSASE"/>
    <property type="match status" value="1"/>
</dbReference>
<evidence type="ECO:0000256" key="1">
    <source>
        <dbReference type="ARBA" id="ARBA00002190"/>
    </source>
</evidence>
<evidence type="ECO:0000259" key="10">
    <source>
        <dbReference type="PROSITE" id="PS50045"/>
    </source>
</evidence>
<dbReference type="InterPro" id="IPR002078">
    <property type="entry name" value="Sigma_54_int"/>
</dbReference>
<accession>A0AA37K5W9</accession>
<reference evidence="11" key="1">
    <citation type="submission" date="2022-01" db="EMBL/GenBank/DDBJ databases">
        <title>Novel bile acid biosynthetic pathways are enriched in the microbiome of centenarians.</title>
        <authorList>
            <person name="Sato Y."/>
            <person name="Atarashi K."/>
            <person name="Plichta R.D."/>
            <person name="Arai Y."/>
            <person name="Sasajima S."/>
            <person name="Kearney M.S."/>
            <person name="Suda W."/>
            <person name="Takeshita K."/>
            <person name="Sasaki T."/>
            <person name="Okamoto S."/>
            <person name="Skelly N.A."/>
            <person name="Okamura Y."/>
            <person name="Vlamakis H."/>
            <person name="Li Y."/>
            <person name="Tanoue T."/>
            <person name="Takei H."/>
            <person name="Nittono H."/>
            <person name="Narushima S."/>
            <person name="Irie J."/>
            <person name="Itoh H."/>
            <person name="Moriya K."/>
            <person name="Sugiura Y."/>
            <person name="Suematsu M."/>
            <person name="Moritoki N."/>
            <person name="Shibata S."/>
            <person name="Littman R.D."/>
            <person name="Fischbach A.M."/>
            <person name="Uwamino Y."/>
            <person name="Inoue T."/>
            <person name="Honda A."/>
            <person name="Hattori M."/>
            <person name="Murai T."/>
            <person name="Xavier J.R."/>
            <person name="Hirose N."/>
            <person name="Honda K."/>
        </authorList>
    </citation>
    <scope>NUCLEOTIDE SEQUENCE</scope>
    <source>
        <strain evidence="11">CE91-St3</strain>
    </source>
</reference>
<keyword evidence="6" id="KW-0805">Transcription regulation</keyword>
<dbReference type="GO" id="GO:0043565">
    <property type="term" value="F:sequence-specific DNA binding"/>
    <property type="evidence" value="ECO:0007669"/>
    <property type="project" value="InterPro"/>
</dbReference>
<keyword evidence="5" id="KW-0067">ATP-binding</keyword>
<evidence type="ECO:0000256" key="7">
    <source>
        <dbReference type="ARBA" id="ARBA00023125"/>
    </source>
</evidence>
<proteinExistence type="inferred from homology"/>
<dbReference type="PRINTS" id="PR01590">
    <property type="entry name" value="HTHFIS"/>
</dbReference>
<feature type="domain" description="Sigma-54 factor interaction" evidence="10">
    <location>
        <begin position="1"/>
        <end position="60"/>
    </location>
</feature>
<dbReference type="PANTHER" id="PTHR33217">
    <property type="entry name" value="TRANSPOSASE FOR INSERTION SEQUENCE ELEMENT IS1081"/>
    <property type="match status" value="1"/>
</dbReference>
<dbReference type="InterPro" id="IPR009057">
    <property type="entry name" value="Homeodomain-like_sf"/>
</dbReference>
<keyword evidence="7" id="KW-0238">DNA-binding</keyword>
<dbReference type="InterPro" id="IPR002197">
    <property type="entry name" value="HTH_Fis"/>
</dbReference>
<dbReference type="Pfam" id="PF02954">
    <property type="entry name" value="HTH_8"/>
    <property type="match status" value="1"/>
</dbReference>
<keyword evidence="3" id="KW-0815">Transposition</keyword>
<dbReference type="InterPro" id="IPR025944">
    <property type="entry name" value="Sigma_54_int_dom_CS"/>
</dbReference>
<protein>
    <recommendedName>
        <fullName evidence="10">Sigma-54 factor interaction domain-containing protein</fullName>
    </recommendedName>
</protein>
<dbReference type="PROSITE" id="PS01007">
    <property type="entry name" value="TRANSPOSASE_MUTATOR"/>
    <property type="match status" value="1"/>
</dbReference>
<dbReference type="GO" id="GO:0006313">
    <property type="term" value="P:DNA transposition"/>
    <property type="evidence" value="ECO:0007669"/>
    <property type="project" value="InterPro"/>
</dbReference>